<keyword evidence="4 7" id="KW-0812">Transmembrane</keyword>
<evidence type="ECO:0000256" key="2">
    <source>
        <dbReference type="ARBA" id="ARBA00022676"/>
    </source>
</evidence>
<dbReference type="EMBL" id="CAIT01000006">
    <property type="protein sequence ID" value="CCH54104.1"/>
    <property type="molecule type" value="Genomic_DNA"/>
</dbReference>
<evidence type="ECO:0000256" key="4">
    <source>
        <dbReference type="ARBA" id="ARBA00022692"/>
    </source>
</evidence>
<evidence type="ECO:0000313" key="10">
    <source>
        <dbReference type="Proteomes" id="UP000009309"/>
    </source>
</evidence>
<dbReference type="GO" id="GO:0004582">
    <property type="term" value="F:dolichyl-phosphate beta-D-mannosyltransferase activity"/>
    <property type="evidence" value="ECO:0007669"/>
    <property type="project" value="UniProtKB-EC"/>
</dbReference>
<keyword evidence="6 7" id="KW-0472">Membrane</keyword>
<feature type="transmembrane region" description="Helical" evidence="7">
    <location>
        <begin position="312"/>
        <end position="333"/>
    </location>
</feature>
<dbReference type="GO" id="GO:0005886">
    <property type="term" value="C:plasma membrane"/>
    <property type="evidence" value="ECO:0007669"/>
    <property type="project" value="TreeGrafter"/>
</dbReference>
<dbReference type="PANTHER" id="PTHR48090">
    <property type="entry name" value="UNDECAPRENYL-PHOSPHATE 4-DEOXY-4-FORMAMIDO-L-ARABINOSE TRANSFERASE-RELATED"/>
    <property type="match status" value="1"/>
</dbReference>
<name>I2GJM9_9BACT</name>
<dbReference type="Proteomes" id="UP000009309">
    <property type="component" value="Unassembled WGS sequence"/>
</dbReference>
<evidence type="ECO:0000256" key="7">
    <source>
        <dbReference type="SAM" id="Phobius"/>
    </source>
</evidence>
<dbReference type="CDD" id="cd04187">
    <property type="entry name" value="DPM1_like_bac"/>
    <property type="match status" value="1"/>
</dbReference>
<feature type="domain" description="Glycosyltransferase 2-like" evidence="8">
    <location>
        <begin position="88"/>
        <end position="248"/>
    </location>
</feature>
<dbReference type="STRING" id="1185876.BN8_03248"/>
<dbReference type="Pfam" id="PF00535">
    <property type="entry name" value="Glycos_transf_2"/>
    <property type="match status" value="1"/>
</dbReference>
<keyword evidence="2 9" id="KW-0328">Glycosyltransferase</keyword>
<reference evidence="9 10" key="1">
    <citation type="journal article" date="2012" name="J. Bacteriol.">
        <title>Genome Sequence of the Filamentous Bacterium Fibrisoma limi BUZ 3T.</title>
        <authorList>
            <person name="Filippini M."/>
            <person name="Qi W."/>
            <person name="Jaenicke S."/>
            <person name="Goesmann A."/>
            <person name="Smits T.H."/>
            <person name="Bagheri H.C."/>
        </authorList>
    </citation>
    <scope>NUCLEOTIDE SEQUENCE [LARGE SCALE GENOMIC DNA]</scope>
    <source>
        <strain evidence="10">BUZ 3T</strain>
    </source>
</reference>
<dbReference type="InterPro" id="IPR050256">
    <property type="entry name" value="Glycosyltransferase_2"/>
</dbReference>
<dbReference type="PANTHER" id="PTHR48090:SF1">
    <property type="entry name" value="PROPHAGE BACTOPRENOL GLUCOSYL TRANSFERASE HOMOLOG"/>
    <property type="match status" value="1"/>
</dbReference>
<keyword evidence="5 7" id="KW-1133">Transmembrane helix</keyword>
<evidence type="ECO:0000313" key="9">
    <source>
        <dbReference type="EMBL" id="CCH54104.1"/>
    </source>
</evidence>
<dbReference type="InterPro" id="IPR029044">
    <property type="entry name" value="Nucleotide-diphossugar_trans"/>
</dbReference>
<dbReference type="Gene3D" id="3.90.550.10">
    <property type="entry name" value="Spore Coat Polysaccharide Biosynthesis Protein SpsA, Chain A"/>
    <property type="match status" value="1"/>
</dbReference>
<sequence>MDVSVSNRVLFCARPILPESPCTGPAGRSHSGDAAPGNVSDRYADSARKYPAGSVRQTDHYCAIVKKRVLLPVGTVSFLTTLSEPQISIVAPLYNERESFPHLVARLNAVMDASPLRIEVVLIDDGSRDNTAALMQQVALVDARYHCVFLSRNYGHQIALSAGIASARATEALFIIDGDLQDPPELLTDFYNKYLEGYDVVYAIRKKRKEGVFKRLAYSMFYRLMRSISYVDIPLDSGDFSLISRRVADVLSQMPEESRFIRGMRSWIGFSQIGIEYERDARVAGAPKYSFKMLRKLAYNGIFNFSEYPIKLVTRLGLITFTIAFLYLIQTLIKKYFYGDVPQGFTATLFVIVLFSGVQLIALGLIGEYVLRIFFQTKGRPLYVVKEVIRQKERLGPRPLETAPAVCKPATP</sequence>
<evidence type="ECO:0000259" key="8">
    <source>
        <dbReference type="Pfam" id="PF00535"/>
    </source>
</evidence>
<comment type="subcellular location">
    <subcellularLocation>
        <location evidence="1">Membrane</location>
        <topology evidence="1">Multi-pass membrane protein</topology>
    </subcellularLocation>
</comment>
<feature type="transmembrane region" description="Helical" evidence="7">
    <location>
        <begin position="345"/>
        <end position="371"/>
    </location>
</feature>
<gene>
    <name evidence="9" type="primary">ykcC</name>
    <name evidence="9" type="ORF">BN8_03248</name>
</gene>
<accession>I2GJM9</accession>
<evidence type="ECO:0000256" key="3">
    <source>
        <dbReference type="ARBA" id="ARBA00022679"/>
    </source>
</evidence>
<proteinExistence type="predicted"/>
<organism evidence="9 10">
    <name type="scientific">Fibrisoma limi BUZ 3</name>
    <dbReference type="NCBI Taxonomy" id="1185876"/>
    <lineage>
        <taxon>Bacteria</taxon>
        <taxon>Pseudomonadati</taxon>
        <taxon>Bacteroidota</taxon>
        <taxon>Cytophagia</taxon>
        <taxon>Cytophagales</taxon>
        <taxon>Spirosomataceae</taxon>
        <taxon>Fibrisoma</taxon>
    </lineage>
</organism>
<keyword evidence="10" id="KW-1185">Reference proteome</keyword>
<keyword evidence="3 9" id="KW-0808">Transferase</keyword>
<comment type="caution">
    <text evidence="9">The sequence shown here is derived from an EMBL/GenBank/DDBJ whole genome shotgun (WGS) entry which is preliminary data.</text>
</comment>
<dbReference type="eggNOG" id="COG0463">
    <property type="taxonomic scope" value="Bacteria"/>
</dbReference>
<protein>
    <submittedName>
        <fullName evidence="9">Dolichol-phosphate mannosyltransferase</fullName>
        <ecNumber evidence="9">2.4.1.83</ecNumber>
    </submittedName>
</protein>
<evidence type="ECO:0000256" key="1">
    <source>
        <dbReference type="ARBA" id="ARBA00004141"/>
    </source>
</evidence>
<evidence type="ECO:0000256" key="6">
    <source>
        <dbReference type="ARBA" id="ARBA00023136"/>
    </source>
</evidence>
<dbReference type="InterPro" id="IPR001173">
    <property type="entry name" value="Glyco_trans_2-like"/>
</dbReference>
<evidence type="ECO:0000256" key="5">
    <source>
        <dbReference type="ARBA" id="ARBA00022989"/>
    </source>
</evidence>
<dbReference type="AlphaFoldDB" id="I2GJM9"/>
<dbReference type="EC" id="2.4.1.83" evidence="9"/>
<dbReference type="SUPFAM" id="SSF53448">
    <property type="entry name" value="Nucleotide-diphospho-sugar transferases"/>
    <property type="match status" value="1"/>
</dbReference>